<proteinExistence type="predicted"/>
<name>A0A1I7XRJ5_HETBA</name>
<protein>
    <submittedName>
        <fullName evidence="3">ZM domain-containing protein</fullName>
    </submittedName>
</protein>
<feature type="compositionally biased region" description="Polar residues" evidence="1">
    <location>
        <begin position="807"/>
        <end position="817"/>
    </location>
</feature>
<feature type="compositionally biased region" description="Basic and acidic residues" evidence="1">
    <location>
        <begin position="569"/>
        <end position="578"/>
    </location>
</feature>
<feature type="compositionally biased region" description="Basic and acidic residues" evidence="1">
    <location>
        <begin position="787"/>
        <end position="805"/>
    </location>
</feature>
<feature type="compositionally biased region" description="Low complexity" evidence="1">
    <location>
        <begin position="840"/>
        <end position="849"/>
    </location>
</feature>
<reference evidence="3" key="1">
    <citation type="submission" date="2016-11" db="UniProtKB">
        <authorList>
            <consortium name="WormBaseParasite"/>
        </authorList>
    </citation>
    <scope>IDENTIFICATION</scope>
</reference>
<accession>A0A1I7XRJ5</accession>
<feature type="compositionally biased region" description="Low complexity" evidence="1">
    <location>
        <begin position="353"/>
        <end position="374"/>
    </location>
</feature>
<dbReference type="Proteomes" id="UP000095283">
    <property type="component" value="Unplaced"/>
</dbReference>
<feature type="compositionally biased region" description="Polar residues" evidence="1">
    <location>
        <begin position="734"/>
        <end position="754"/>
    </location>
</feature>
<feature type="compositionally biased region" description="Polar residues" evidence="1">
    <location>
        <begin position="762"/>
        <end position="784"/>
    </location>
</feature>
<feature type="region of interest" description="Disordered" evidence="1">
    <location>
        <begin position="351"/>
        <end position="441"/>
    </location>
</feature>
<feature type="compositionally biased region" description="Basic and acidic residues" evidence="1">
    <location>
        <begin position="818"/>
        <end position="830"/>
    </location>
</feature>
<feature type="compositionally biased region" description="Polar residues" evidence="1">
    <location>
        <begin position="638"/>
        <end position="709"/>
    </location>
</feature>
<feature type="region of interest" description="Disordered" evidence="1">
    <location>
        <begin position="557"/>
        <end position="849"/>
    </location>
</feature>
<dbReference type="WBParaSite" id="Hba_20112">
    <property type="protein sequence ID" value="Hba_20112"/>
    <property type="gene ID" value="Hba_20112"/>
</dbReference>
<organism evidence="2 3">
    <name type="scientific">Heterorhabditis bacteriophora</name>
    <name type="common">Entomopathogenic nematode worm</name>
    <dbReference type="NCBI Taxonomy" id="37862"/>
    <lineage>
        <taxon>Eukaryota</taxon>
        <taxon>Metazoa</taxon>
        <taxon>Ecdysozoa</taxon>
        <taxon>Nematoda</taxon>
        <taxon>Chromadorea</taxon>
        <taxon>Rhabditida</taxon>
        <taxon>Rhabditina</taxon>
        <taxon>Rhabditomorpha</taxon>
        <taxon>Strongyloidea</taxon>
        <taxon>Heterorhabditidae</taxon>
        <taxon>Heterorhabditis</taxon>
    </lineage>
</organism>
<dbReference type="AlphaFoldDB" id="A0A1I7XRJ5"/>
<keyword evidence="2" id="KW-1185">Reference proteome</keyword>
<sequence length="949" mass="107573">MERYYLEPRYLFRTFTHTNQPMYGPAYYQVQQPPHHYQRRGFSESRECAPERGYECGGIDYTRGLHFESTPQDYYYEHRSRRDQYENRPRPGYEMGGSYFNTGNIAAGPYHGHGPDPPRLRPHYSADPRSSCNAYAAPNVDSVDANLLVGDTLSNQKIRHEVQHIDQNEFGTSFAPPQGFKRDHITVRKSPAPPEPVTFSVSANRLTSQGRTSVPPDQQNVWRQRQAESEKEVTVETLLNDEALVARRREFTPDWASHSLNKQDAWKHRSDPRLDRHQVYTNEPNWSRTVQQRKHAWEHKAYDTDARVNLPASAKIDRVIKIAPAQPPAWHNRAAYTHNVWQSAADTMGARNQHQYHQQYDQQPQTQTQSVPSQENVQSQQMLSKEDDKIPYTSRPQFATASDSYSASYPSENRLSTQAPPPPPPIQKSTVSNYNVGDNNAQYQLNSGYNTNQIDYLKENQEKYRAGYKYPGLISNQNLSEYDKSHSSNQQNVISSKVIPTGASSGPQNYSYSSETKVSGQFLPAIPAHSQAVGASHNVSTIPTSQYERNAFNQYNSGAMKSAPNQRAKNYEESRFDKSFSSQESRTIPVQPVQSKFEESKFNKSFSSQESRTIPVQPVQSKFEESKFNKSFSSQESRTIPVQQIESTSEASSYNKSHSSQSTTQSVPIHPTHYSTSSYQTETRTSTQNPPLASTPGSFKGTEYSSSHYSKQEKTSSKTTTEQPTSGFRESRIETTTLPVTKSTSYNYQQQQMPSVPAPKAMSQSSYTTHTEKTTSGPQPAASQSSFREERHSSHKEESHREETSRPVSQLSQYSESRNYKRNFEEKTETRTIPVSTTVSSENKNLSSSASHDVFNKKVEMSETLPLGSISNTQNNTAGGYRDQQGHDVSYKRELSTSVDPGKEYALLKEEEKKVIETDLEPGVISRHVTTKYYKKKTVTDTTTTTTKP</sequence>
<feature type="compositionally biased region" description="Polar residues" evidence="1">
    <location>
        <begin position="579"/>
        <end position="588"/>
    </location>
</feature>
<evidence type="ECO:0000256" key="1">
    <source>
        <dbReference type="SAM" id="MobiDB-lite"/>
    </source>
</evidence>
<feature type="compositionally biased region" description="Low complexity" evidence="1">
    <location>
        <begin position="717"/>
        <end position="726"/>
    </location>
</feature>
<evidence type="ECO:0000313" key="2">
    <source>
        <dbReference type="Proteomes" id="UP000095283"/>
    </source>
</evidence>
<feature type="compositionally biased region" description="Polar residues" evidence="1">
    <location>
        <begin position="394"/>
        <end position="418"/>
    </location>
</feature>
<evidence type="ECO:0000313" key="3">
    <source>
        <dbReference type="WBParaSite" id="Hba_20112"/>
    </source>
</evidence>
<feature type="compositionally biased region" description="Polar residues" evidence="1">
    <location>
        <begin position="427"/>
        <end position="441"/>
    </location>
</feature>
<feature type="compositionally biased region" description="Polar residues" evidence="1">
    <location>
        <begin position="557"/>
        <end position="568"/>
    </location>
</feature>